<comment type="similarity">
    <text evidence="1 4 5">Belongs to the bacterial ribosomal protein bL17 family.</text>
</comment>
<dbReference type="GO" id="GO:0003735">
    <property type="term" value="F:structural constituent of ribosome"/>
    <property type="evidence" value="ECO:0007669"/>
    <property type="project" value="InterPro"/>
</dbReference>
<keyword evidence="3 4" id="KW-0687">Ribonucleoprotein</keyword>
<dbReference type="GO" id="GO:0006412">
    <property type="term" value="P:translation"/>
    <property type="evidence" value="ECO:0007669"/>
    <property type="project" value="UniProtKB-UniRule"/>
</dbReference>
<dbReference type="PANTHER" id="PTHR14413:SF16">
    <property type="entry name" value="LARGE RIBOSOMAL SUBUNIT PROTEIN BL17M"/>
    <property type="match status" value="1"/>
</dbReference>
<dbReference type="KEGG" id="cgrn:4412665_00008"/>
<keyword evidence="2 4" id="KW-0689">Ribosomal protein</keyword>
<evidence type="ECO:0000256" key="1">
    <source>
        <dbReference type="ARBA" id="ARBA00008777"/>
    </source>
</evidence>
<evidence type="ECO:0000313" key="7">
    <source>
        <dbReference type="EMBL" id="SNV27347.1"/>
    </source>
</evidence>
<dbReference type="Proteomes" id="UP000215332">
    <property type="component" value="Chromosome 1"/>
</dbReference>
<evidence type="ECO:0000256" key="3">
    <source>
        <dbReference type="ARBA" id="ARBA00023274"/>
    </source>
</evidence>
<evidence type="ECO:0000256" key="4">
    <source>
        <dbReference type="HAMAP-Rule" id="MF_01368"/>
    </source>
</evidence>
<dbReference type="PANTHER" id="PTHR14413">
    <property type="entry name" value="RIBOSOMAL PROTEIN L17"/>
    <property type="match status" value="1"/>
</dbReference>
<evidence type="ECO:0000256" key="5">
    <source>
        <dbReference type="RuleBase" id="RU000660"/>
    </source>
</evidence>
<dbReference type="EMBL" id="LT906441">
    <property type="protein sequence ID" value="SNV27347.1"/>
    <property type="molecule type" value="Genomic_DNA"/>
</dbReference>
<name>A0A239VYL9_9ACTN</name>
<sequence>MPQPMKGPRFGGNAAHSRIILRNLTSQLFEHGRVVTTLAKAKQVRPIAEKLITRAKVDTVANRRIVNRTITDKGVSHVLFTEIAPMMAERNGGYTRITRIGDRKGDAAPMAVIELVTDKPAAKDTADDVKAKIAQADESASAESAEDAPATPAAADEAESEADAPAEETPADKA</sequence>
<evidence type="ECO:0000256" key="6">
    <source>
        <dbReference type="SAM" id="MobiDB-lite"/>
    </source>
</evidence>
<feature type="region of interest" description="Disordered" evidence="6">
    <location>
        <begin position="124"/>
        <end position="174"/>
    </location>
</feature>
<dbReference type="InterPro" id="IPR036373">
    <property type="entry name" value="Ribosomal_bL17_sf"/>
</dbReference>
<dbReference type="InterPro" id="IPR000456">
    <property type="entry name" value="Ribosomal_bL17"/>
</dbReference>
<dbReference type="GO" id="GO:0022625">
    <property type="term" value="C:cytosolic large ribosomal subunit"/>
    <property type="evidence" value="ECO:0007669"/>
    <property type="project" value="TreeGrafter"/>
</dbReference>
<accession>A0A239VYL9</accession>
<organism evidence="7 8">
    <name type="scientific">Cutibacterium granulosum</name>
    <dbReference type="NCBI Taxonomy" id="33011"/>
    <lineage>
        <taxon>Bacteria</taxon>
        <taxon>Bacillati</taxon>
        <taxon>Actinomycetota</taxon>
        <taxon>Actinomycetes</taxon>
        <taxon>Propionibacteriales</taxon>
        <taxon>Propionibacteriaceae</taxon>
        <taxon>Cutibacterium</taxon>
    </lineage>
</organism>
<comment type="subunit">
    <text evidence="4">Part of the 50S ribosomal subunit. Contacts protein L32.</text>
</comment>
<gene>
    <name evidence="4 7" type="primary">rplQ</name>
    <name evidence="7" type="ORF">SAMEA4412665_00008</name>
</gene>
<evidence type="ECO:0000313" key="8">
    <source>
        <dbReference type="Proteomes" id="UP000215332"/>
    </source>
</evidence>
<feature type="compositionally biased region" description="Low complexity" evidence="6">
    <location>
        <begin position="136"/>
        <end position="155"/>
    </location>
</feature>
<dbReference type="Gene3D" id="3.90.1030.10">
    <property type="entry name" value="Ribosomal protein L17"/>
    <property type="match status" value="1"/>
</dbReference>
<dbReference type="AlphaFoldDB" id="A0A239VYL9"/>
<evidence type="ECO:0000256" key="2">
    <source>
        <dbReference type="ARBA" id="ARBA00022980"/>
    </source>
</evidence>
<dbReference type="Pfam" id="PF01196">
    <property type="entry name" value="Ribosomal_L17"/>
    <property type="match status" value="1"/>
</dbReference>
<proteinExistence type="inferred from homology"/>
<feature type="compositionally biased region" description="Acidic residues" evidence="6">
    <location>
        <begin position="156"/>
        <end position="166"/>
    </location>
</feature>
<dbReference type="NCBIfam" id="TIGR00059">
    <property type="entry name" value="L17"/>
    <property type="match status" value="1"/>
</dbReference>
<protein>
    <recommendedName>
        <fullName evidence="4">Large ribosomal subunit protein bL17</fullName>
    </recommendedName>
</protein>
<dbReference type="RefSeq" id="WP_021104990.1">
    <property type="nucleotide sequence ID" value="NZ_LT906441.1"/>
</dbReference>
<dbReference type="eggNOG" id="COG0203">
    <property type="taxonomic scope" value="Bacteria"/>
</dbReference>
<reference evidence="7 8" key="1">
    <citation type="submission" date="2017-06" db="EMBL/GenBank/DDBJ databases">
        <authorList>
            <consortium name="Pathogen Informatics"/>
        </authorList>
    </citation>
    <scope>NUCLEOTIDE SEQUENCE [LARGE SCALE GENOMIC DNA]</scope>
    <source>
        <strain evidence="7 8">NCTC11865</strain>
    </source>
</reference>
<dbReference type="SUPFAM" id="SSF64263">
    <property type="entry name" value="Prokaryotic ribosomal protein L17"/>
    <property type="match status" value="1"/>
</dbReference>
<dbReference type="HAMAP" id="MF_01368">
    <property type="entry name" value="Ribosomal_bL17"/>
    <property type="match status" value="1"/>
</dbReference>